<name>C0EA84_9FIRM</name>
<evidence type="ECO:0000313" key="11">
    <source>
        <dbReference type="EMBL" id="EEG31703.1"/>
    </source>
</evidence>
<reference evidence="11 12" key="2">
    <citation type="submission" date="2009-02" db="EMBL/GenBank/DDBJ databases">
        <title>Draft genome sequence of Clostridium methylpentosum (DSM 5476).</title>
        <authorList>
            <person name="Sudarsanam P."/>
            <person name="Ley R."/>
            <person name="Guruge J."/>
            <person name="Turnbaugh P.J."/>
            <person name="Mahowald M."/>
            <person name="Liep D."/>
            <person name="Gordon J."/>
        </authorList>
    </citation>
    <scope>NUCLEOTIDE SEQUENCE [LARGE SCALE GENOMIC DNA]</scope>
    <source>
        <strain evidence="11 12">DSM 5476</strain>
    </source>
</reference>
<proteinExistence type="inferred from homology"/>
<dbReference type="NCBIfam" id="TIGR01750">
    <property type="entry name" value="fabZ"/>
    <property type="match status" value="1"/>
</dbReference>
<dbReference type="PANTHER" id="PTHR30272">
    <property type="entry name" value="3-HYDROXYACYL-[ACYL-CARRIER-PROTEIN] DEHYDRATASE"/>
    <property type="match status" value="1"/>
</dbReference>
<dbReference type="STRING" id="537013.CLOSTMETH_00738"/>
<evidence type="ECO:0000256" key="8">
    <source>
        <dbReference type="ARBA" id="ARBA00023098"/>
    </source>
</evidence>
<evidence type="ECO:0000256" key="1">
    <source>
        <dbReference type="ARBA" id="ARBA00001055"/>
    </source>
</evidence>
<dbReference type="eggNOG" id="COG0764">
    <property type="taxonomic scope" value="Bacteria"/>
</dbReference>
<accession>C0EA84</accession>
<dbReference type="FunFam" id="3.10.129.10:FF:000001">
    <property type="entry name" value="3-hydroxyacyl-[acyl-carrier-protein] dehydratase FabZ"/>
    <property type="match status" value="1"/>
</dbReference>
<evidence type="ECO:0000256" key="3">
    <source>
        <dbReference type="ARBA" id="ARBA00009174"/>
    </source>
</evidence>
<comment type="function">
    <text evidence="10">Involved in unsaturated fatty acids biosynthesis. Catalyzes the dehydration of short chain beta-hydroxyacyl-ACPs and long chain saturated and unsaturated beta-hydroxyacyl-ACPs.</text>
</comment>
<evidence type="ECO:0000256" key="4">
    <source>
        <dbReference type="ARBA" id="ARBA00013167"/>
    </source>
</evidence>
<dbReference type="InterPro" id="IPR029069">
    <property type="entry name" value="HotDog_dom_sf"/>
</dbReference>
<evidence type="ECO:0000256" key="5">
    <source>
        <dbReference type="ARBA" id="ARBA00022490"/>
    </source>
</evidence>
<sequence>MALLNQEQIKEIIPHRDPFLLIDEVLELEPGVRVVATKHLKEDEDWFRGHFPEHPVQPGVLMIEMLAQAGAVCALSLPENKGKLAMFAGIDKARFKREVRPGDTLRLEVEIIKNRGAVGVGKALATVDGKKAVSAEIMFAIS</sequence>
<comment type="similarity">
    <text evidence="3">Belongs to the thioester dehydratase family. FabZ subfamily.</text>
</comment>
<evidence type="ECO:0000256" key="7">
    <source>
        <dbReference type="ARBA" id="ARBA00022556"/>
    </source>
</evidence>
<dbReference type="CDD" id="cd01288">
    <property type="entry name" value="FabZ"/>
    <property type="match status" value="1"/>
</dbReference>
<gene>
    <name evidence="11" type="primary">fabZ</name>
    <name evidence="11" type="ORF">CLOSTMETH_00738</name>
</gene>
<protein>
    <recommendedName>
        <fullName evidence="4">3-hydroxyacyl-[acyl-carrier-protein] dehydratase</fullName>
        <ecNumber evidence="4">4.2.1.59</ecNumber>
    </recommendedName>
</protein>
<comment type="subcellular location">
    <subcellularLocation>
        <location evidence="2">Cytoplasm</location>
    </subcellularLocation>
</comment>
<organism evidence="11 12">
    <name type="scientific">[Clostridium] methylpentosum DSM 5476</name>
    <dbReference type="NCBI Taxonomy" id="537013"/>
    <lineage>
        <taxon>Bacteria</taxon>
        <taxon>Bacillati</taxon>
        <taxon>Bacillota</taxon>
        <taxon>Clostridia</taxon>
        <taxon>Eubacteriales</taxon>
        <taxon>Oscillospiraceae</taxon>
        <taxon>Oscillospiraceae incertae sedis</taxon>
    </lineage>
</organism>
<dbReference type="GO" id="GO:0019171">
    <property type="term" value="F:(3R)-hydroxyacyl-[acyl-carrier-protein] dehydratase activity"/>
    <property type="evidence" value="ECO:0007669"/>
    <property type="project" value="UniProtKB-EC"/>
</dbReference>
<reference evidence="11 12" key="1">
    <citation type="submission" date="2009-01" db="EMBL/GenBank/DDBJ databases">
        <authorList>
            <person name="Fulton L."/>
            <person name="Clifton S."/>
            <person name="Fulton B."/>
            <person name="Xu J."/>
            <person name="Minx P."/>
            <person name="Pepin K.H."/>
            <person name="Johnson M."/>
            <person name="Bhonagiri V."/>
            <person name="Nash W.E."/>
            <person name="Mardis E.R."/>
            <person name="Wilson R.K."/>
        </authorList>
    </citation>
    <scope>NUCLEOTIDE SEQUENCE [LARGE SCALE GENOMIC DNA]</scope>
    <source>
        <strain evidence="11 12">DSM 5476</strain>
    </source>
</reference>
<dbReference type="EC" id="4.2.1.59" evidence="4"/>
<dbReference type="GO" id="GO:0005737">
    <property type="term" value="C:cytoplasm"/>
    <property type="evidence" value="ECO:0007669"/>
    <property type="project" value="UniProtKB-SubCell"/>
</dbReference>
<comment type="caution">
    <text evidence="11">The sequence shown here is derived from an EMBL/GenBank/DDBJ whole genome shotgun (WGS) entry which is preliminary data.</text>
</comment>
<keyword evidence="7" id="KW-0441">Lipid A biosynthesis</keyword>
<dbReference type="InterPro" id="IPR010084">
    <property type="entry name" value="FabZ"/>
</dbReference>
<dbReference type="GO" id="GO:0016020">
    <property type="term" value="C:membrane"/>
    <property type="evidence" value="ECO:0007669"/>
    <property type="project" value="GOC"/>
</dbReference>
<evidence type="ECO:0000256" key="9">
    <source>
        <dbReference type="ARBA" id="ARBA00023239"/>
    </source>
</evidence>
<keyword evidence="6" id="KW-0444">Lipid biosynthesis</keyword>
<keyword evidence="12" id="KW-1185">Reference proteome</keyword>
<dbReference type="HOGENOM" id="CLU_078912_3_0_9"/>
<evidence type="ECO:0000256" key="10">
    <source>
        <dbReference type="ARBA" id="ARBA00025049"/>
    </source>
</evidence>
<keyword evidence="9 11" id="KW-0456">Lyase</keyword>
<dbReference type="Pfam" id="PF07977">
    <property type="entry name" value="FabA"/>
    <property type="match status" value="1"/>
</dbReference>
<dbReference type="Gene3D" id="3.10.129.10">
    <property type="entry name" value="Hotdog Thioesterase"/>
    <property type="match status" value="1"/>
</dbReference>
<dbReference type="PANTHER" id="PTHR30272:SF1">
    <property type="entry name" value="3-HYDROXYACYL-[ACYL-CARRIER-PROTEIN] DEHYDRATASE"/>
    <property type="match status" value="1"/>
</dbReference>
<keyword evidence="8" id="KW-0443">Lipid metabolism</keyword>
<dbReference type="SUPFAM" id="SSF54637">
    <property type="entry name" value="Thioesterase/thiol ester dehydrase-isomerase"/>
    <property type="match status" value="1"/>
</dbReference>
<evidence type="ECO:0000256" key="6">
    <source>
        <dbReference type="ARBA" id="ARBA00022516"/>
    </source>
</evidence>
<comment type="catalytic activity">
    <reaction evidence="1">
        <text>a (3R)-hydroxyacyl-[ACP] = a (2E)-enoyl-[ACP] + H2O</text>
        <dbReference type="Rhea" id="RHEA:13097"/>
        <dbReference type="Rhea" id="RHEA-COMP:9925"/>
        <dbReference type="Rhea" id="RHEA-COMP:9945"/>
        <dbReference type="ChEBI" id="CHEBI:15377"/>
        <dbReference type="ChEBI" id="CHEBI:78784"/>
        <dbReference type="ChEBI" id="CHEBI:78827"/>
        <dbReference type="EC" id="4.2.1.59"/>
    </reaction>
</comment>
<dbReference type="GO" id="GO:0006633">
    <property type="term" value="P:fatty acid biosynthetic process"/>
    <property type="evidence" value="ECO:0007669"/>
    <property type="project" value="InterPro"/>
</dbReference>
<dbReference type="Proteomes" id="UP000003340">
    <property type="component" value="Unassembled WGS sequence"/>
</dbReference>
<dbReference type="EMBL" id="ACEC01000026">
    <property type="protein sequence ID" value="EEG31703.1"/>
    <property type="molecule type" value="Genomic_DNA"/>
</dbReference>
<evidence type="ECO:0000313" key="12">
    <source>
        <dbReference type="Proteomes" id="UP000003340"/>
    </source>
</evidence>
<dbReference type="NCBIfam" id="NF000582">
    <property type="entry name" value="PRK00006.1"/>
    <property type="match status" value="1"/>
</dbReference>
<dbReference type="AlphaFoldDB" id="C0EA84"/>
<dbReference type="GO" id="GO:0009245">
    <property type="term" value="P:lipid A biosynthetic process"/>
    <property type="evidence" value="ECO:0007669"/>
    <property type="project" value="UniProtKB-KW"/>
</dbReference>
<dbReference type="InterPro" id="IPR013114">
    <property type="entry name" value="FabA_FabZ"/>
</dbReference>
<keyword evidence="5" id="KW-0963">Cytoplasm</keyword>
<evidence type="ECO:0000256" key="2">
    <source>
        <dbReference type="ARBA" id="ARBA00004496"/>
    </source>
</evidence>